<dbReference type="InterPro" id="IPR002678">
    <property type="entry name" value="DUF34/NIF3"/>
</dbReference>
<sequence length="256" mass="29399">MTVSQIVSFLLEKYPLEWQEPWDYSGLSVKTKLNSSLKGVVVAIDLNSQVVQKAIELQANLIVVHHPFKFAKLWSDDFELAPYKIKILSKLRRYGISVLSLHTNYDNSSQSTSFQIARYLDLQNYVLKYQQNYPCLISTSLSVNEIIDALSKKLNLHSFRTNAGNYTQKYSKIAFLAGSGSSSLARQLSEEGIELIITSDIKWSDWIMFQEHNVKILEIPHLVEQVFVGDISEQLQTKFKNIKINAVYLEQPYRNI</sequence>
<dbReference type="RefSeq" id="WP_038561466.1">
    <property type="nucleotide sequence ID" value="NZ_AP018940.1"/>
</dbReference>
<dbReference type="PANTHER" id="PTHR13799:SF14">
    <property type="entry name" value="GTP CYCLOHYDROLASE 1 TYPE 2 HOMOLOG"/>
    <property type="match status" value="1"/>
</dbReference>
<evidence type="ECO:0000313" key="5">
    <source>
        <dbReference type="EMBL" id="AIA29424.1"/>
    </source>
</evidence>
<evidence type="ECO:0000256" key="3">
    <source>
        <dbReference type="ARBA" id="ARBA00022723"/>
    </source>
</evidence>
<feature type="binding site" evidence="4">
    <location>
        <position position="221"/>
    </location>
    <ligand>
        <name>a divalent metal cation</name>
        <dbReference type="ChEBI" id="CHEBI:60240"/>
        <label>1</label>
    </ligand>
</feature>
<proteinExistence type="inferred from homology"/>
<accession>A0A059XLL4</accession>
<dbReference type="InterPro" id="IPR036069">
    <property type="entry name" value="DUF34/NIF3_sf"/>
</dbReference>
<feature type="binding site" evidence="4">
    <location>
        <position position="65"/>
    </location>
    <ligand>
        <name>a divalent metal cation</name>
        <dbReference type="ChEBI" id="CHEBI:60240"/>
        <label>1</label>
    </ligand>
</feature>
<dbReference type="PANTHER" id="PTHR13799">
    <property type="entry name" value="NGG1 INTERACTING FACTOR 3"/>
    <property type="match status" value="1"/>
</dbReference>
<feature type="binding site" evidence="4">
    <location>
        <position position="66"/>
    </location>
    <ligand>
        <name>a divalent metal cation</name>
        <dbReference type="ChEBI" id="CHEBI:60240"/>
        <label>1</label>
    </ligand>
</feature>
<dbReference type="Proteomes" id="UP000027088">
    <property type="component" value="Chromosome"/>
</dbReference>
<dbReference type="AlphaFoldDB" id="A0A059XLL4"/>
<dbReference type="EMBL" id="CP007521">
    <property type="protein sequence ID" value="AIA29424.1"/>
    <property type="molecule type" value="Genomic_DNA"/>
</dbReference>
<dbReference type="OrthoDB" id="9792792at2"/>
<evidence type="ECO:0000313" key="6">
    <source>
        <dbReference type="Proteomes" id="UP000027088"/>
    </source>
</evidence>
<feature type="binding site" evidence="4">
    <location>
        <position position="224"/>
    </location>
    <ligand>
        <name>a divalent metal cation</name>
        <dbReference type="ChEBI" id="CHEBI:60240"/>
        <label>1</label>
    </ligand>
</feature>
<keyword evidence="3 4" id="KW-0479">Metal-binding</keyword>
<organism evidence="5 6">
    <name type="scientific">Mycoplasmopsis californica</name>
    <dbReference type="NCBI Taxonomy" id="2113"/>
    <lineage>
        <taxon>Bacteria</taxon>
        <taxon>Bacillati</taxon>
        <taxon>Mycoplasmatota</taxon>
        <taxon>Mycoplasmoidales</taxon>
        <taxon>Metamycoplasmataceae</taxon>
        <taxon>Mycoplasmopsis</taxon>
    </lineage>
</organism>
<gene>
    <name evidence="5" type="ORF">MCFN_01400</name>
</gene>
<name>A0A059XLL4_9BACT</name>
<dbReference type="eggNOG" id="COG0327">
    <property type="taxonomic scope" value="Bacteria"/>
</dbReference>
<comment type="similarity">
    <text evidence="1">Belongs to the GTP cyclohydrolase I type 2/NIF3 family.</text>
</comment>
<feature type="binding site" evidence="4">
    <location>
        <position position="106"/>
    </location>
    <ligand>
        <name>a divalent metal cation</name>
        <dbReference type="ChEBI" id="CHEBI:60240"/>
        <label>1</label>
    </ligand>
</feature>
<dbReference type="FunFam" id="3.40.1390.30:FF:000001">
    <property type="entry name" value="GTP cyclohydrolase 1 type 2"/>
    <property type="match status" value="1"/>
</dbReference>
<dbReference type="GO" id="GO:0005737">
    <property type="term" value="C:cytoplasm"/>
    <property type="evidence" value="ECO:0007669"/>
    <property type="project" value="TreeGrafter"/>
</dbReference>
<dbReference type="Pfam" id="PF01784">
    <property type="entry name" value="DUF34_NIF3"/>
    <property type="match status" value="1"/>
</dbReference>
<dbReference type="GO" id="GO:0046872">
    <property type="term" value="F:metal ion binding"/>
    <property type="evidence" value="ECO:0007669"/>
    <property type="project" value="UniProtKB-KW"/>
</dbReference>
<protein>
    <recommendedName>
        <fullName evidence="2">GTP cyclohydrolase 1 type 2 homolog</fullName>
    </recommendedName>
</protein>
<dbReference type="Gene3D" id="3.40.1390.30">
    <property type="entry name" value="NIF3 (NGG1p interacting factor 3)-like"/>
    <property type="match status" value="2"/>
</dbReference>
<dbReference type="KEGG" id="mcr:MCFN_01400"/>
<keyword evidence="6" id="KW-1185">Reference proteome</keyword>
<dbReference type="SUPFAM" id="SSF102705">
    <property type="entry name" value="NIF3 (NGG1p interacting factor 3)-like"/>
    <property type="match status" value="1"/>
</dbReference>
<reference evidence="5 6" key="1">
    <citation type="journal article" date="2014" name="Genome Announc.">
        <title>Complete Genome Sequence of the Bovine Mastitis Pathogen Mycoplasma californicum Strain ST-6T (ATCC 33461T).</title>
        <authorList>
            <person name="Calcutt M.J."/>
            <person name="Foecking M.F."/>
            <person name="Fox L.K."/>
        </authorList>
    </citation>
    <scope>NUCLEOTIDE SEQUENCE [LARGE SCALE GENOMIC DNA]</scope>
    <source>
        <strain evidence="5 6">ST-6</strain>
    </source>
</reference>
<evidence type="ECO:0000256" key="1">
    <source>
        <dbReference type="ARBA" id="ARBA00006964"/>
    </source>
</evidence>
<evidence type="ECO:0000256" key="2">
    <source>
        <dbReference type="ARBA" id="ARBA00022112"/>
    </source>
</evidence>
<evidence type="ECO:0000256" key="4">
    <source>
        <dbReference type="PIRSR" id="PIRSR602678-1"/>
    </source>
</evidence>